<evidence type="ECO:0000313" key="1">
    <source>
        <dbReference type="EMBL" id="PDW03273.1"/>
    </source>
</evidence>
<reference evidence="2" key="1">
    <citation type="submission" date="2017-08" db="EMBL/GenBank/DDBJ databases">
        <authorList>
            <person name="Grouzdev D.S."/>
            <person name="Gaisin V.A."/>
            <person name="Rysina M.S."/>
            <person name="Gorlenko V.M."/>
        </authorList>
    </citation>
    <scope>NUCLEOTIDE SEQUENCE [LARGE SCALE GENOMIC DNA]</scope>
    <source>
        <strain evidence="2">Kir15-3F</strain>
    </source>
</reference>
<gene>
    <name evidence="1" type="ORF">CJ255_09510</name>
</gene>
<proteinExistence type="predicted"/>
<accession>A0A2A6RJZ7</accession>
<name>A0A2A6RJZ7_9CHLR</name>
<dbReference type="Proteomes" id="UP000220527">
    <property type="component" value="Unassembled WGS sequence"/>
</dbReference>
<comment type="caution">
    <text evidence="1">The sequence shown here is derived from an EMBL/GenBank/DDBJ whole genome shotgun (WGS) entry which is preliminary data.</text>
</comment>
<keyword evidence="2" id="KW-1185">Reference proteome</keyword>
<protein>
    <submittedName>
        <fullName evidence="1">Uncharacterized protein</fullName>
    </submittedName>
</protein>
<dbReference type="AlphaFoldDB" id="A0A2A6RJZ7"/>
<sequence>MLYVTTQYLHSAEQPRPLVRLSIPADALTIKPSAPTNALYDCEWPKLYLVITAPPALLHTDPDAAKRPVSWPLNLLLFEYIMRLARGGTYNVLAAECALSLRNLKDHLLSTFATTPTQRESVEFFVTERHSYVLKKLRFDEDGCITLF</sequence>
<evidence type="ECO:0000313" key="2">
    <source>
        <dbReference type="Proteomes" id="UP000220527"/>
    </source>
</evidence>
<organism evidence="1 2">
    <name type="scientific">Candidatus Viridilinea mediisalina</name>
    <dbReference type="NCBI Taxonomy" id="2024553"/>
    <lineage>
        <taxon>Bacteria</taxon>
        <taxon>Bacillati</taxon>
        <taxon>Chloroflexota</taxon>
        <taxon>Chloroflexia</taxon>
        <taxon>Chloroflexales</taxon>
        <taxon>Chloroflexineae</taxon>
        <taxon>Oscillochloridaceae</taxon>
        <taxon>Candidatus Viridilinea</taxon>
    </lineage>
</organism>
<dbReference type="EMBL" id="NQWI01000034">
    <property type="protein sequence ID" value="PDW03273.1"/>
    <property type="molecule type" value="Genomic_DNA"/>
</dbReference>